<keyword evidence="1" id="KW-1133">Transmembrane helix</keyword>
<protein>
    <submittedName>
        <fullName evidence="2">GH24295</fullName>
    </submittedName>
</protein>
<name>B4JMN3_DROGR</name>
<sequence length="117" mass="13123">MASFSDDFVTLTQLNCVQQCSALLQSPKPRNYLTAATLLGLYCGVLIYRSYRSYLAGLEAKDGETQNDEIEEVAMTYETSNIFDVPIVERHEFPLPNINEPALMEQHSNDEVLITAS</sequence>
<dbReference type="AlphaFoldDB" id="B4JMN3"/>
<dbReference type="InParanoid" id="B4JMN3"/>
<gene>
    <name evidence="2" type="primary">Dgri\GH24295</name>
    <name evidence="2" type="ORF">Dgri_GH24295</name>
</gene>
<feature type="transmembrane region" description="Helical" evidence="1">
    <location>
        <begin position="32"/>
        <end position="51"/>
    </location>
</feature>
<dbReference type="EMBL" id="CH916371">
    <property type="protein sequence ID" value="EDV91976.1"/>
    <property type="molecule type" value="Genomic_DNA"/>
</dbReference>
<keyword evidence="1" id="KW-0812">Transmembrane</keyword>
<dbReference type="HOGENOM" id="CLU_2087288_0_0_1"/>
<dbReference type="OMA" id="QCSALIH"/>
<evidence type="ECO:0000313" key="3">
    <source>
        <dbReference type="Proteomes" id="UP000001070"/>
    </source>
</evidence>
<accession>B4JMN3</accession>
<dbReference type="Proteomes" id="UP000001070">
    <property type="component" value="Unassembled WGS sequence"/>
</dbReference>
<organism evidence="3">
    <name type="scientific">Drosophila grimshawi</name>
    <name type="common">Hawaiian fruit fly</name>
    <name type="synonym">Idiomyia grimshawi</name>
    <dbReference type="NCBI Taxonomy" id="7222"/>
    <lineage>
        <taxon>Eukaryota</taxon>
        <taxon>Metazoa</taxon>
        <taxon>Ecdysozoa</taxon>
        <taxon>Arthropoda</taxon>
        <taxon>Hexapoda</taxon>
        <taxon>Insecta</taxon>
        <taxon>Pterygota</taxon>
        <taxon>Neoptera</taxon>
        <taxon>Endopterygota</taxon>
        <taxon>Diptera</taxon>
        <taxon>Brachycera</taxon>
        <taxon>Muscomorpha</taxon>
        <taxon>Ephydroidea</taxon>
        <taxon>Drosophilidae</taxon>
        <taxon>Drosophila</taxon>
        <taxon>Hawaiian Drosophila</taxon>
    </lineage>
</organism>
<evidence type="ECO:0000256" key="1">
    <source>
        <dbReference type="SAM" id="Phobius"/>
    </source>
</evidence>
<keyword evidence="1" id="KW-0472">Membrane</keyword>
<keyword evidence="3" id="KW-1185">Reference proteome</keyword>
<evidence type="ECO:0000313" key="2">
    <source>
        <dbReference type="EMBL" id="EDV91976.1"/>
    </source>
</evidence>
<dbReference type="eggNOG" id="ENOG502TBII">
    <property type="taxonomic scope" value="Eukaryota"/>
</dbReference>
<proteinExistence type="predicted"/>
<dbReference type="PhylomeDB" id="B4JMN3"/>
<reference evidence="2 3" key="1">
    <citation type="journal article" date="2007" name="Nature">
        <title>Evolution of genes and genomes on the Drosophila phylogeny.</title>
        <authorList>
            <consortium name="Drosophila 12 Genomes Consortium"/>
            <person name="Clark A.G."/>
            <person name="Eisen M.B."/>
            <person name="Smith D.R."/>
            <person name="Bergman C.M."/>
            <person name="Oliver B."/>
            <person name="Markow T.A."/>
            <person name="Kaufman T.C."/>
            <person name="Kellis M."/>
            <person name="Gelbart W."/>
            <person name="Iyer V.N."/>
            <person name="Pollard D.A."/>
            <person name="Sackton T.B."/>
            <person name="Larracuente A.M."/>
            <person name="Singh N.D."/>
            <person name="Abad J.P."/>
            <person name="Abt D.N."/>
            <person name="Adryan B."/>
            <person name="Aguade M."/>
            <person name="Akashi H."/>
            <person name="Anderson W.W."/>
            <person name="Aquadro C.F."/>
            <person name="Ardell D.H."/>
            <person name="Arguello R."/>
            <person name="Artieri C.G."/>
            <person name="Barbash D.A."/>
            <person name="Barker D."/>
            <person name="Barsanti P."/>
            <person name="Batterham P."/>
            <person name="Batzoglou S."/>
            <person name="Begun D."/>
            <person name="Bhutkar A."/>
            <person name="Blanco E."/>
            <person name="Bosak S.A."/>
            <person name="Bradley R.K."/>
            <person name="Brand A.D."/>
            <person name="Brent M.R."/>
            <person name="Brooks A.N."/>
            <person name="Brown R.H."/>
            <person name="Butlin R.K."/>
            <person name="Caggese C."/>
            <person name="Calvi B.R."/>
            <person name="Bernardo de Carvalho A."/>
            <person name="Caspi A."/>
            <person name="Castrezana S."/>
            <person name="Celniker S.E."/>
            <person name="Chang J.L."/>
            <person name="Chapple C."/>
            <person name="Chatterji S."/>
            <person name="Chinwalla A."/>
            <person name="Civetta A."/>
            <person name="Clifton S.W."/>
            <person name="Comeron J.M."/>
            <person name="Costello J.C."/>
            <person name="Coyne J.A."/>
            <person name="Daub J."/>
            <person name="David R.G."/>
            <person name="Delcher A.L."/>
            <person name="Delehaunty K."/>
            <person name="Do C.B."/>
            <person name="Ebling H."/>
            <person name="Edwards K."/>
            <person name="Eickbush T."/>
            <person name="Evans J.D."/>
            <person name="Filipski A."/>
            <person name="Findeiss S."/>
            <person name="Freyhult E."/>
            <person name="Fulton L."/>
            <person name="Fulton R."/>
            <person name="Garcia A.C."/>
            <person name="Gardiner A."/>
            <person name="Garfield D.A."/>
            <person name="Garvin B.E."/>
            <person name="Gibson G."/>
            <person name="Gilbert D."/>
            <person name="Gnerre S."/>
            <person name="Godfrey J."/>
            <person name="Good R."/>
            <person name="Gotea V."/>
            <person name="Gravely B."/>
            <person name="Greenberg A.J."/>
            <person name="Griffiths-Jones S."/>
            <person name="Gross S."/>
            <person name="Guigo R."/>
            <person name="Gustafson E.A."/>
            <person name="Haerty W."/>
            <person name="Hahn M.W."/>
            <person name="Halligan D.L."/>
            <person name="Halpern A.L."/>
            <person name="Halter G.M."/>
            <person name="Han M.V."/>
            <person name="Heger A."/>
            <person name="Hillier L."/>
            <person name="Hinrichs A.S."/>
            <person name="Holmes I."/>
            <person name="Hoskins R.A."/>
            <person name="Hubisz M.J."/>
            <person name="Hultmark D."/>
            <person name="Huntley M.A."/>
            <person name="Jaffe D.B."/>
            <person name="Jagadeeshan S."/>
            <person name="Jeck W.R."/>
            <person name="Johnson J."/>
            <person name="Jones C.D."/>
            <person name="Jordan W.C."/>
            <person name="Karpen G.H."/>
            <person name="Kataoka E."/>
            <person name="Keightley P.D."/>
            <person name="Kheradpour P."/>
            <person name="Kirkness E.F."/>
            <person name="Koerich L.B."/>
            <person name="Kristiansen K."/>
            <person name="Kudrna D."/>
            <person name="Kulathinal R.J."/>
            <person name="Kumar S."/>
            <person name="Kwok R."/>
            <person name="Lander E."/>
            <person name="Langley C.H."/>
            <person name="Lapoint R."/>
            <person name="Lazzaro B.P."/>
            <person name="Lee S.J."/>
            <person name="Levesque L."/>
            <person name="Li R."/>
            <person name="Lin C.F."/>
            <person name="Lin M.F."/>
            <person name="Lindblad-Toh K."/>
            <person name="Llopart A."/>
            <person name="Long M."/>
            <person name="Low L."/>
            <person name="Lozovsky E."/>
            <person name="Lu J."/>
            <person name="Luo M."/>
            <person name="Machado C.A."/>
            <person name="Makalowski W."/>
            <person name="Marzo M."/>
            <person name="Matsuda M."/>
            <person name="Matzkin L."/>
            <person name="McAllister B."/>
            <person name="McBride C.S."/>
            <person name="McKernan B."/>
            <person name="McKernan K."/>
            <person name="Mendez-Lago M."/>
            <person name="Minx P."/>
            <person name="Mollenhauer M.U."/>
            <person name="Montooth K."/>
            <person name="Mount S.M."/>
            <person name="Mu X."/>
            <person name="Myers E."/>
            <person name="Negre B."/>
            <person name="Newfeld S."/>
            <person name="Nielsen R."/>
            <person name="Noor M.A."/>
            <person name="O'Grady P."/>
            <person name="Pachter L."/>
            <person name="Papaceit M."/>
            <person name="Parisi M.J."/>
            <person name="Parisi M."/>
            <person name="Parts L."/>
            <person name="Pedersen J.S."/>
            <person name="Pesole G."/>
            <person name="Phillippy A.M."/>
            <person name="Ponting C.P."/>
            <person name="Pop M."/>
            <person name="Porcelli D."/>
            <person name="Powell J.R."/>
            <person name="Prohaska S."/>
            <person name="Pruitt K."/>
            <person name="Puig M."/>
            <person name="Quesneville H."/>
            <person name="Ram K.R."/>
            <person name="Rand D."/>
            <person name="Rasmussen M.D."/>
            <person name="Reed L.K."/>
            <person name="Reenan R."/>
            <person name="Reily A."/>
            <person name="Remington K.A."/>
            <person name="Rieger T.T."/>
            <person name="Ritchie M.G."/>
            <person name="Robin C."/>
            <person name="Rogers Y.H."/>
            <person name="Rohde C."/>
            <person name="Rozas J."/>
            <person name="Rubenfield M.J."/>
            <person name="Ruiz A."/>
            <person name="Russo S."/>
            <person name="Salzberg S.L."/>
            <person name="Sanchez-Gracia A."/>
            <person name="Saranga D.J."/>
            <person name="Sato H."/>
            <person name="Schaeffer S.W."/>
            <person name="Schatz M.C."/>
            <person name="Schlenke T."/>
            <person name="Schwartz R."/>
            <person name="Segarra C."/>
            <person name="Singh R.S."/>
            <person name="Sirot L."/>
            <person name="Sirota M."/>
            <person name="Sisneros N.B."/>
            <person name="Smith C.D."/>
            <person name="Smith T.F."/>
            <person name="Spieth J."/>
            <person name="Stage D.E."/>
            <person name="Stark A."/>
            <person name="Stephan W."/>
            <person name="Strausberg R.L."/>
            <person name="Strempel S."/>
            <person name="Sturgill D."/>
            <person name="Sutton G."/>
            <person name="Sutton G.G."/>
            <person name="Tao W."/>
            <person name="Teichmann S."/>
            <person name="Tobari Y.N."/>
            <person name="Tomimura Y."/>
            <person name="Tsolas J.M."/>
            <person name="Valente V.L."/>
            <person name="Venter E."/>
            <person name="Venter J.C."/>
            <person name="Vicario S."/>
            <person name="Vieira F.G."/>
            <person name="Vilella A.J."/>
            <person name="Villasante A."/>
            <person name="Walenz B."/>
            <person name="Wang J."/>
            <person name="Wasserman M."/>
            <person name="Watts T."/>
            <person name="Wilson D."/>
            <person name="Wilson R.K."/>
            <person name="Wing R.A."/>
            <person name="Wolfner M.F."/>
            <person name="Wong A."/>
            <person name="Wong G.K."/>
            <person name="Wu C.I."/>
            <person name="Wu G."/>
            <person name="Yamamoto D."/>
            <person name="Yang H.P."/>
            <person name="Yang S.P."/>
            <person name="Yorke J.A."/>
            <person name="Yoshida K."/>
            <person name="Zdobnov E."/>
            <person name="Zhang P."/>
            <person name="Zhang Y."/>
            <person name="Zimin A.V."/>
            <person name="Baldwin J."/>
            <person name="Abdouelleil A."/>
            <person name="Abdulkadir J."/>
            <person name="Abebe A."/>
            <person name="Abera B."/>
            <person name="Abreu J."/>
            <person name="Acer S.C."/>
            <person name="Aftuck L."/>
            <person name="Alexander A."/>
            <person name="An P."/>
            <person name="Anderson E."/>
            <person name="Anderson S."/>
            <person name="Arachi H."/>
            <person name="Azer M."/>
            <person name="Bachantsang P."/>
            <person name="Barry A."/>
            <person name="Bayul T."/>
            <person name="Berlin A."/>
            <person name="Bessette D."/>
            <person name="Bloom T."/>
            <person name="Blye J."/>
            <person name="Boguslavskiy L."/>
            <person name="Bonnet C."/>
            <person name="Boukhgalter B."/>
            <person name="Bourzgui I."/>
            <person name="Brown A."/>
            <person name="Cahill P."/>
            <person name="Channer S."/>
            <person name="Cheshatsang Y."/>
            <person name="Chuda L."/>
            <person name="Citroen M."/>
            <person name="Collymore A."/>
            <person name="Cooke P."/>
            <person name="Costello M."/>
            <person name="D'Aco K."/>
            <person name="Daza R."/>
            <person name="De Haan G."/>
            <person name="DeGray S."/>
            <person name="DeMaso C."/>
            <person name="Dhargay N."/>
            <person name="Dooley K."/>
            <person name="Dooley E."/>
            <person name="Doricent M."/>
            <person name="Dorje P."/>
            <person name="Dorjee K."/>
            <person name="Dupes A."/>
            <person name="Elong R."/>
            <person name="Falk J."/>
            <person name="Farina A."/>
            <person name="Faro S."/>
            <person name="Ferguson D."/>
            <person name="Fisher S."/>
            <person name="Foley C.D."/>
            <person name="Franke A."/>
            <person name="Friedrich D."/>
            <person name="Gadbois L."/>
            <person name="Gearin G."/>
            <person name="Gearin C.R."/>
            <person name="Giannoukos G."/>
            <person name="Goode T."/>
            <person name="Graham J."/>
            <person name="Grandbois E."/>
            <person name="Grewal S."/>
            <person name="Gyaltsen K."/>
            <person name="Hafez N."/>
            <person name="Hagos B."/>
            <person name="Hall J."/>
            <person name="Henson C."/>
            <person name="Hollinger A."/>
            <person name="Honan T."/>
            <person name="Huard M.D."/>
            <person name="Hughes L."/>
            <person name="Hurhula B."/>
            <person name="Husby M.E."/>
            <person name="Kamat A."/>
            <person name="Kanga B."/>
            <person name="Kashin S."/>
            <person name="Khazanovich D."/>
            <person name="Kisner P."/>
            <person name="Lance K."/>
            <person name="Lara M."/>
            <person name="Lee W."/>
            <person name="Lennon N."/>
            <person name="Letendre F."/>
            <person name="LeVine R."/>
            <person name="Lipovsky A."/>
            <person name="Liu X."/>
            <person name="Liu J."/>
            <person name="Liu S."/>
            <person name="Lokyitsang T."/>
            <person name="Lokyitsang Y."/>
            <person name="Lubonja R."/>
            <person name="Lui A."/>
            <person name="MacDonald P."/>
            <person name="Magnisalis V."/>
            <person name="Maru K."/>
            <person name="Matthews C."/>
            <person name="McCusker W."/>
            <person name="McDonough S."/>
            <person name="Mehta T."/>
            <person name="Meldrim J."/>
            <person name="Meneus L."/>
            <person name="Mihai O."/>
            <person name="Mihalev A."/>
            <person name="Mihova T."/>
            <person name="Mittelman R."/>
            <person name="Mlenga V."/>
            <person name="Montmayeur A."/>
            <person name="Mulrain L."/>
            <person name="Navidi A."/>
            <person name="Naylor J."/>
            <person name="Negash T."/>
            <person name="Nguyen T."/>
            <person name="Nguyen N."/>
            <person name="Nicol R."/>
            <person name="Norbu C."/>
            <person name="Norbu N."/>
            <person name="Novod N."/>
            <person name="O'Neill B."/>
            <person name="Osman S."/>
            <person name="Markiewicz E."/>
            <person name="Oyono O.L."/>
            <person name="Patti C."/>
            <person name="Phunkhang P."/>
            <person name="Pierre F."/>
            <person name="Priest M."/>
            <person name="Raghuraman S."/>
            <person name="Rege F."/>
            <person name="Reyes R."/>
            <person name="Rise C."/>
            <person name="Rogov P."/>
            <person name="Ross K."/>
            <person name="Ryan E."/>
            <person name="Settipalli S."/>
            <person name="Shea T."/>
            <person name="Sherpa N."/>
            <person name="Shi L."/>
            <person name="Shih D."/>
            <person name="Sparrow T."/>
            <person name="Spaulding J."/>
            <person name="Stalker J."/>
            <person name="Stange-Thomann N."/>
            <person name="Stavropoulos S."/>
            <person name="Stone C."/>
            <person name="Strader C."/>
            <person name="Tesfaye S."/>
            <person name="Thomson T."/>
            <person name="Thoulutsang Y."/>
            <person name="Thoulutsang D."/>
            <person name="Topham K."/>
            <person name="Topping I."/>
            <person name="Tsamla T."/>
            <person name="Vassiliev H."/>
            <person name="Vo A."/>
            <person name="Wangchuk T."/>
            <person name="Wangdi T."/>
            <person name="Weiand M."/>
            <person name="Wilkinson J."/>
            <person name="Wilson A."/>
            <person name="Yadav S."/>
            <person name="Young G."/>
            <person name="Yu Q."/>
            <person name="Zembek L."/>
            <person name="Zhong D."/>
            <person name="Zimmer A."/>
            <person name="Zwirko Z."/>
            <person name="Jaffe D.B."/>
            <person name="Alvarez P."/>
            <person name="Brockman W."/>
            <person name="Butler J."/>
            <person name="Chin C."/>
            <person name="Gnerre S."/>
            <person name="Grabherr M."/>
            <person name="Kleber M."/>
            <person name="Mauceli E."/>
            <person name="MacCallum I."/>
        </authorList>
    </citation>
    <scope>NUCLEOTIDE SEQUENCE [LARGE SCALE GENOMIC DNA]</scope>
    <source>
        <strain evidence="3">Tucson 15287-2541.00</strain>
    </source>
</reference>